<keyword evidence="10" id="KW-1185">Reference proteome</keyword>
<dbReference type="GO" id="GO:0005886">
    <property type="term" value="C:plasma membrane"/>
    <property type="evidence" value="ECO:0007669"/>
    <property type="project" value="UniProtKB-SubCell"/>
</dbReference>
<keyword evidence="4" id="KW-1003">Cell membrane</keyword>
<sequence length="244" mass="25809">MHRDLSIAAGRSSFSEIQRGLLSSVPLLLGVLPFGLLLGAQAAQKGLSPFTLVSMTGLNFAGGSEFAAIALWSSPPHVLTIVLVSLLINSRHLLMGAAMTPALAHLPPRKALLALFFMCDESWAMSMADAARRRAQGLPLFSAGYYVGVAGALWVVWVISTGAGVIIGPVLGDITRWGFDMAFPAVFLVLLKGMWKGLRSALPWLVSLICAGATWHAFPGAAYYVPAGTLSGIVTILLLHRKSA</sequence>
<comment type="subcellular location">
    <subcellularLocation>
        <location evidence="1">Cell membrane</location>
        <topology evidence="1">Multi-pass membrane protein</topology>
    </subcellularLocation>
</comment>
<evidence type="ECO:0000256" key="6">
    <source>
        <dbReference type="ARBA" id="ARBA00022989"/>
    </source>
</evidence>
<keyword evidence="6 8" id="KW-1133">Transmembrane helix</keyword>
<dbReference type="InterPro" id="IPR011606">
    <property type="entry name" value="Brnchd-chn_aa_trnsp_permease"/>
</dbReference>
<reference evidence="9 10" key="1">
    <citation type="submission" date="2018-01" db="EMBL/GenBank/DDBJ databases">
        <title>Complete and assembled Genome of Pantoea gaviniae DSM22758T.</title>
        <authorList>
            <person name="Stevens M.J.A."/>
            <person name="Zurfluh K."/>
            <person name="Stephan R."/>
        </authorList>
    </citation>
    <scope>NUCLEOTIDE SEQUENCE [LARGE SCALE GENOMIC DNA]</scope>
    <source>
        <strain evidence="9 10">DSM 22758</strain>
    </source>
</reference>
<organism evidence="9 10">
    <name type="scientific">Mixta gaviniae</name>
    <dbReference type="NCBI Taxonomy" id="665914"/>
    <lineage>
        <taxon>Bacteria</taxon>
        <taxon>Pseudomonadati</taxon>
        <taxon>Pseudomonadota</taxon>
        <taxon>Gammaproteobacteria</taxon>
        <taxon>Enterobacterales</taxon>
        <taxon>Erwiniaceae</taxon>
        <taxon>Mixta</taxon>
    </lineage>
</organism>
<feature type="transmembrane region" description="Helical" evidence="8">
    <location>
        <begin position="21"/>
        <end position="43"/>
    </location>
</feature>
<dbReference type="Pfam" id="PF03591">
    <property type="entry name" value="AzlC"/>
    <property type="match status" value="1"/>
</dbReference>
<keyword evidence="3" id="KW-0813">Transport</keyword>
<feature type="transmembrane region" description="Helical" evidence="8">
    <location>
        <begin position="143"/>
        <end position="168"/>
    </location>
</feature>
<evidence type="ECO:0000313" key="9">
    <source>
        <dbReference type="EMBL" id="AUX93155.1"/>
    </source>
</evidence>
<evidence type="ECO:0000256" key="3">
    <source>
        <dbReference type="ARBA" id="ARBA00022448"/>
    </source>
</evidence>
<keyword evidence="5 8" id="KW-0812">Transmembrane</keyword>
<dbReference type="AlphaFoldDB" id="A0A1X1DYR6"/>
<dbReference type="Proteomes" id="UP000238365">
    <property type="component" value="Chromosome"/>
</dbReference>
<comment type="similarity">
    <text evidence="2">Belongs to the AzlC family.</text>
</comment>
<dbReference type="OrthoDB" id="9803444at2"/>
<dbReference type="EMBL" id="CP026377">
    <property type="protein sequence ID" value="AUX93155.1"/>
    <property type="molecule type" value="Genomic_DNA"/>
</dbReference>
<evidence type="ECO:0000256" key="1">
    <source>
        <dbReference type="ARBA" id="ARBA00004651"/>
    </source>
</evidence>
<protein>
    <submittedName>
        <fullName evidence="9">Branched-chain amino acid ABC transporter permease</fullName>
    </submittedName>
</protein>
<proteinExistence type="inferred from homology"/>
<evidence type="ECO:0000256" key="4">
    <source>
        <dbReference type="ARBA" id="ARBA00022475"/>
    </source>
</evidence>
<evidence type="ECO:0000313" key="10">
    <source>
        <dbReference type="Proteomes" id="UP000238365"/>
    </source>
</evidence>
<feature type="transmembrane region" description="Helical" evidence="8">
    <location>
        <begin position="198"/>
        <end position="215"/>
    </location>
</feature>
<dbReference type="KEGG" id="pgz:C2E15_08740"/>
<name>A0A1X1DYR6_9GAMM</name>
<gene>
    <name evidence="9" type="ORF">C2E15_08740</name>
</gene>
<feature type="transmembrane region" description="Helical" evidence="8">
    <location>
        <begin position="174"/>
        <end position="191"/>
    </location>
</feature>
<dbReference type="RefSeq" id="WP_104957019.1">
    <property type="nucleotide sequence ID" value="NZ_CP026377.1"/>
</dbReference>
<dbReference type="GO" id="GO:1903785">
    <property type="term" value="P:L-valine transmembrane transport"/>
    <property type="evidence" value="ECO:0007669"/>
    <property type="project" value="TreeGrafter"/>
</dbReference>
<feature type="transmembrane region" description="Helical" evidence="8">
    <location>
        <begin position="221"/>
        <end position="239"/>
    </location>
</feature>
<evidence type="ECO:0000256" key="8">
    <source>
        <dbReference type="SAM" id="Phobius"/>
    </source>
</evidence>
<evidence type="ECO:0000256" key="7">
    <source>
        <dbReference type="ARBA" id="ARBA00023136"/>
    </source>
</evidence>
<dbReference type="PANTHER" id="PTHR34979:SF1">
    <property type="entry name" value="INNER MEMBRANE PROTEIN YGAZ"/>
    <property type="match status" value="1"/>
</dbReference>
<keyword evidence="7 8" id="KW-0472">Membrane</keyword>
<evidence type="ECO:0000256" key="2">
    <source>
        <dbReference type="ARBA" id="ARBA00010735"/>
    </source>
</evidence>
<dbReference type="PANTHER" id="PTHR34979">
    <property type="entry name" value="INNER MEMBRANE PROTEIN YGAZ"/>
    <property type="match status" value="1"/>
</dbReference>
<accession>A0A1X1DYR6</accession>
<evidence type="ECO:0000256" key="5">
    <source>
        <dbReference type="ARBA" id="ARBA00022692"/>
    </source>
</evidence>